<dbReference type="AlphaFoldDB" id="A0A4S8M4S5"/>
<evidence type="ECO:0000313" key="3">
    <source>
        <dbReference type="Proteomes" id="UP000297245"/>
    </source>
</evidence>
<protein>
    <submittedName>
        <fullName evidence="2">Uncharacterized protein</fullName>
    </submittedName>
</protein>
<dbReference type="Proteomes" id="UP000297245">
    <property type="component" value="Unassembled WGS sequence"/>
</dbReference>
<proteinExistence type="predicted"/>
<dbReference type="EMBL" id="ML179160">
    <property type="protein sequence ID" value="THU97204.1"/>
    <property type="molecule type" value="Genomic_DNA"/>
</dbReference>
<keyword evidence="3" id="KW-1185">Reference proteome</keyword>
<organism evidence="2 3">
    <name type="scientific">Dendrothele bispora (strain CBS 962.96)</name>
    <dbReference type="NCBI Taxonomy" id="1314807"/>
    <lineage>
        <taxon>Eukaryota</taxon>
        <taxon>Fungi</taxon>
        <taxon>Dikarya</taxon>
        <taxon>Basidiomycota</taxon>
        <taxon>Agaricomycotina</taxon>
        <taxon>Agaricomycetes</taxon>
        <taxon>Agaricomycetidae</taxon>
        <taxon>Agaricales</taxon>
        <taxon>Agaricales incertae sedis</taxon>
        <taxon>Dendrothele</taxon>
    </lineage>
</organism>
<gene>
    <name evidence="2" type="ORF">K435DRAFT_796710</name>
</gene>
<evidence type="ECO:0000313" key="2">
    <source>
        <dbReference type="EMBL" id="THU97204.1"/>
    </source>
</evidence>
<feature type="region of interest" description="Disordered" evidence="1">
    <location>
        <begin position="37"/>
        <end position="64"/>
    </location>
</feature>
<evidence type="ECO:0000256" key="1">
    <source>
        <dbReference type="SAM" id="MobiDB-lite"/>
    </source>
</evidence>
<reference evidence="2 3" key="1">
    <citation type="journal article" date="2019" name="Nat. Ecol. Evol.">
        <title>Megaphylogeny resolves global patterns of mushroom evolution.</title>
        <authorList>
            <person name="Varga T."/>
            <person name="Krizsan K."/>
            <person name="Foldi C."/>
            <person name="Dima B."/>
            <person name="Sanchez-Garcia M."/>
            <person name="Sanchez-Ramirez S."/>
            <person name="Szollosi G.J."/>
            <person name="Szarkandi J.G."/>
            <person name="Papp V."/>
            <person name="Albert L."/>
            <person name="Andreopoulos W."/>
            <person name="Angelini C."/>
            <person name="Antonin V."/>
            <person name="Barry K.W."/>
            <person name="Bougher N.L."/>
            <person name="Buchanan P."/>
            <person name="Buyck B."/>
            <person name="Bense V."/>
            <person name="Catcheside P."/>
            <person name="Chovatia M."/>
            <person name="Cooper J."/>
            <person name="Damon W."/>
            <person name="Desjardin D."/>
            <person name="Finy P."/>
            <person name="Geml J."/>
            <person name="Haridas S."/>
            <person name="Hughes K."/>
            <person name="Justo A."/>
            <person name="Karasinski D."/>
            <person name="Kautmanova I."/>
            <person name="Kiss B."/>
            <person name="Kocsube S."/>
            <person name="Kotiranta H."/>
            <person name="LaButti K.M."/>
            <person name="Lechner B.E."/>
            <person name="Liimatainen K."/>
            <person name="Lipzen A."/>
            <person name="Lukacs Z."/>
            <person name="Mihaltcheva S."/>
            <person name="Morgado L.N."/>
            <person name="Niskanen T."/>
            <person name="Noordeloos M.E."/>
            <person name="Ohm R.A."/>
            <person name="Ortiz-Santana B."/>
            <person name="Ovrebo C."/>
            <person name="Racz N."/>
            <person name="Riley R."/>
            <person name="Savchenko A."/>
            <person name="Shiryaev A."/>
            <person name="Soop K."/>
            <person name="Spirin V."/>
            <person name="Szebenyi C."/>
            <person name="Tomsovsky M."/>
            <person name="Tulloss R.E."/>
            <person name="Uehling J."/>
            <person name="Grigoriev I.V."/>
            <person name="Vagvolgyi C."/>
            <person name="Papp T."/>
            <person name="Martin F.M."/>
            <person name="Miettinen O."/>
            <person name="Hibbett D.S."/>
            <person name="Nagy L.G."/>
        </authorList>
    </citation>
    <scope>NUCLEOTIDE SEQUENCE [LARGE SCALE GENOMIC DNA]</scope>
    <source>
        <strain evidence="2 3">CBS 962.96</strain>
    </source>
</reference>
<accession>A0A4S8M4S5</accession>
<name>A0A4S8M4S5_DENBC</name>
<sequence>MFLLLDEFVAVPAESTTVSIFVARFLRRISNKTRTSGIGTCKKNQHLRSHRTELDDMPEYSGSGKSALGNNSRIRFADLSLTSPQLSSEDSNFKGKKRTHAPTGVKPIHYVERLKEFCSQALMRFNVIPLENPLESPPFSVIDRQFCHLFKDGWDLEDIKEVLSEAGD</sequence>